<gene>
    <name evidence="1" type="ORF">G8759_15035</name>
</gene>
<evidence type="ECO:0000313" key="2">
    <source>
        <dbReference type="Proteomes" id="UP000501802"/>
    </source>
</evidence>
<name>A0A6G9AN52_9BACT</name>
<dbReference type="InterPro" id="IPR039437">
    <property type="entry name" value="FrzH/put_lumazine-bd"/>
</dbReference>
<dbReference type="Pfam" id="PF12893">
    <property type="entry name" value="Lumazine_bd_2"/>
    <property type="match status" value="1"/>
</dbReference>
<dbReference type="EMBL" id="CP050063">
    <property type="protein sequence ID" value="QIP13830.1"/>
    <property type="molecule type" value="Genomic_DNA"/>
</dbReference>
<dbReference type="Gene3D" id="3.10.450.50">
    <property type="match status" value="1"/>
</dbReference>
<protein>
    <submittedName>
        <fullName evidence="1">Nuclear transport factor 2 family protein</fullName>
    </submittedName>
</protein>
<sequence>MKTNEDERGAIEQALKRYYFQGIFEGNVELLNKVFYPGSFVLGDINGKPYAKTLAEYLDGVAHRTSPKDSGQPYETEIIEIDVINSIAVAKVRVTMYEFNYYDFLAFHQLDGQWVIVNKMLTHVEQ</sequence>
<dbReference type="SUPFAM" id="SSF54427">
    <property type="entry name" value="NTF2-like"/>
    <property type="match status" value="1"/>
</dbReference>
<organism evidence="1 2">
    <name type="scientific">Spirosoma aureum</name>
    <dbReference type="NCBI Taxonomy" id="2692134"/>
    <lineage>
        <taxon>Bacteria</taxon>
        <taxon>Pseudomonadati</taxon>
        <taxon>Bacteroidota</taxon>
        <taxon>Cytophagia</taxon>
        <taxon>Cytophagales</taxon>
        <taxon>Cytophagaceae</taxon>
        <taxon>Spirosoma</taxon>
    </lineage>
</organism>
<reference evidence="1 2" key="1">
    <citation type="submission" date="2020-03" db="EMBL/GenBank/DDBJ databases">
        <authorList>
            <person name="Kim M.K."/>
        </authorList>
    </citation>
    <scope>NUCLEOTIDE SEQUENCE [LARGE SCALE GENOMIC DNA]</scope>
    <source>
        <strain evidence="1 2">BT328</strain>
    </source>
</reference>
<evidence type="ECO:0000313" key="1">
    <source>
        <dbReference type="EMBL" id="QIP13830.1"/>
    </source>
</evidence>
<keyword evidence="2" id="KW-1185">Reference proteome</keyword>
<dbReference type="InterPro" id="IPR032710">
    <property type="entry name" value="NTF2-like_dom_sf"/>
</dbReference>
<proteinExistence type="predicted"/>
<dbReference type="KEGG" id="spib:G8759_15035"/>
<accession>A0A6G9AN52</accession>
<dbReference type="AlphaFoldDB" id="A0A6G9AN52"/>
<dbReference type="RefSeq" id="WP_167209278.1">
    <property type="nucleotide sequence ID" value="NZ_CP050063.1"/>
</dbReference>
<dbReference type="Proteomes" id="UP000501802">
    <property type="component" value="Chromosome"/>
</dbReference>